<feature type="transmembrane region" description="Helical" evidence="10">
    <location>
        <begin position="1438"/>
        <end position="1459"/>
    </location>
</feature>
<dbReference type="GO" id="GO:0005319">
    <property type="term" value="F:lipid transporter activity"/>
    <property type="evidence" value="ECO:0007669"/>
    <property type="project" value="TreeGrafter"/>
</dbReference>
<feature type="transmembrane region" description="Helical" evidence="10">
    <location>
        <begin position="1284"/>
        <end position="1310"/>
    </location>
</feature>
<dbReference type="Pfam" id="PF23321">
    <property type="entry name" value="R1_ABCA1"/>
    <property type="match status" value="1"/>
</dbReference>
<feature type="transmembrane region" description="Helical" evidence="10">
    <location>
        <begin position="1322"/>
        <end position="1344"/>
    </location>
</feature>
<dbReference type="OrthoDB" id="196083at2759"/>
<dbReference type="GO" id="GO:0005524">
    <property type="term" value="F:ATP binding"/>
    <property type="evidence" value="ECO:0007669"/>
    <property type="project" value="UniProtKB-KW"/>
</dbReference>
<dbReference type="InterPro" id="IPR017871">
    <property type="entry name" value="ABC_transporter-like_CS"/>
</dbReference>
<dbReference type="InterPro" id="IPR026082">
    <property type="entry name" value="ABCA"/>
</dbReference>
<organism evidence="12 13">
    <name type="scientific">Seminavis robusta</name>
    <dbReference type="NCBI Taxonomy" id="568900"/>
    <lineage>
        <taxon>Eukaryota</taxon>
        <taxon>Sar</taxon>
        <taxon>Stramenopiles</taxon>
        <taxon>Ochrophyta</taxon>
        <taxon>Bacillariophyta</taxon>
        <taxon>Bacillariophyceae</taxon>
        <taxon>Bacillariophycidae</taxon>
        <taxon>Naviculales</taxon>
        <taxon>Naviculaceae</taxon>
        <taxon>Seminavis</taxon>
    </lineage>
</organism>
<dbReference type="PROSITE" id="PS50893">
    <property type="entry name" value="ABC_TRANSPORTER_2"/>
    <property type="match status" value="2"/>
</dbReference>
<dbReference type="CDD" id="cd03263">
    <property type="entry name" value="ABC_subfamily_A"/>
    <property type="match status" value="2"/>
</dbReference>
<evidence type="ECO:0000313" key="13">
    <source>
        <dbReference type="Proteomes" id="UP001153069"/>
    </source>
</evidence>
<dbReference type="InterPro" id="IPR003439">
    <property type="entry name" value="ABC_transporter-like_ATP-bd"/>
</dbReference>
<feature type="domain" description="ABC transporter" evidence="11">
    <location>
        <begin position="601"/>
        <end position="834"/>
    </location>
</feature>
<proteinExistence type="inferred from homology"/>
<dbReference type="InterPro" id="IPR027417">
    <property type="entry name" value="P-loop_NTPase"/>
</dbReference>
<feature type="transmembrane region" description="Helical" evidence="10">
    <location>
        <begin position="1241"/>
        <end position="1263"/>
    </location>
</feature>
<keyword evidence="4 10" id="KW-0812">Transmembrane</keyword>
<name>A0A9N8DRZ1_9STRA</name>
<evidence type="ECO:0000313" key="12">
    <source>
        <dbReference type="EMBL" id="CAB9505681.1"/>
    </source>
</evidence>
<dbReference type="GO" id="GO:0140359">
    <property type="term" value="F:ABC-type transporter activity"/>
    <property type="evidence" value="ECO:0007669"/>
    <property type="project" value="InterPro"/>
</dbReference>
<feature type="transmembrane region" description="Helical" evidence="10">
    <location>
        <begin position="380"/>
        <end position="401"/>
    </location>
</feature>
<evidence type="ECO:0000256" key="7">
    <source>
        <dbReference type="ARBA" id="ARBA00022840"/>
    </source>
</evidence>
<evidence type="ECO:0000256" key="1">
    <source>
        <dbReference type="ARBA" id="ARBA00004141"/>
    </source>
</evidence>
<evidence type="ECO:0000256" key="9">
    <source>
        <dbReference type="ARBA" id="ARBA00023136"/>
    </source>
</evidence>
<feature type="transmembrane region" description="Helical" evidence="10">
    <location>
        <begin position="1399"/>
        <end position="1417"/>
    </location>
</feature>
<dbReference type="PANTHER" id="PTHR19229:SF36">
    <property type="entry name" value="ATP-BINDING CASSETTE SUB-FAMILY A MEMBER 2"/>
    <property type="match status" value="1"/>
</dbReference>
<dbReference type="FunFam" id="3.40.50.300:FF:000298">
    <property type="entry name" value="ATP-binding cassette sub-family A member 12"/>
    <property type="match status" value="1"/>
</dbReference>
<reference evidence="12" key="1">
    <citation type="submission" date="2020-06" db="EMBL/GenBank/DDBJ databases">
        <authorList>
            <consortium name="Plant Systems Biology data submission"/>
        </authorList>
    </citation>
    <scope>NUCLEOTIDE SEQUENCE</scope>
    <source>
        <strain evidence="12">D6</strain>
    </source>
</reference>
<keyword evidence="9 10" id="KW-0472">Membrane</keyword>
<keyword evidence="5" id="KW-0677">Repeat</keyword>
<evidence type="ECO:0000256" key="6">
    <source>
        <dbReference type="ARBA" id="ARBA00022741"/>
    </source>
</evidence>
<sequence length="1928" mass="212948">MVCCTPQFYALMRRNLLYRRRYFIATLLEMALPIAFAGLLLWIKNLADDASSFIPTRIPADIPTLYDTLQPLTFSDFVTAIVAKRYCIARGGGSFDITGLPDNNYDWQVPFVKCDSRNCQEDGEEAYPYCVYPIMVLAPNDASDTAGRERALNFSSYIDKRYPQLSDPELTHFPNNYSFVQIFDSSKSIDDYVKASDYGTTGKEQIGVAVVFQGNDESNVQYTIRVNSTNINKPEADELTGTTTPNTAKLFDHHAKSDSVCTPVGASASQGPLSSSCTGQYIYNGFLATQRLVQDYVLAVVTNAKEEGYFVAEHGVRYVKFPSKPYEVKGFYGELAQFMPLLLTLGILYPCAAMISYIVQEKELRQKELMKMMGVTESELGWSWFLSFWAFHFVTATFVSLVSGNLFENSDFILLFVFWQFCFLGFVVLSMLLSTLVSKTTRGVLIGLLVVFAGYFLTQVASVETGNPAVLSLVSLHPVSAMAYAIQELGRLEDSGVGLTFSSMVSTDAPSGYTFSNAYGNLLLSSVVLGILTWYLNRVVPPAYGQALPPWFPFTMSYWWPGRSVPDDDGEFNEAKNEDSGIPLEPVSDALKQQEREGQNIEIKNLRKDFGEKVAVDGLNLSIYNGQITALLGHNGAGKTTTIGMLTGALAPTEGTATIVGKDIRRDMREIRGNIGICLQHDCLFPKLTVREHVQFFSRLKGIYGKMSNAEAEASIDQAIRDVALEEKSHTYSSNLSGGMKRKLSVAMAFCGGSKVVFLDEPTSGMDPFSRRFSWNVIRQYRQDRCIILTTHFMDEADILGDRIAIMSDGGLRCCGSSLFLKRTYGVGYQLTIEKPTSFSPDANGVGSDIVNEDDLKDIVVGSVAEATLLSDVGTELSFQLPLSASDKFVPMLERLDDEKARGRIVAYGLSITTLDEVFLLVARGEGNKKEFTSSRYNSSSNLATGDDVDERSVRSKMDLDNGNLFGTHVHALWKKRGANFKRDKKAWCCTTVTPSMFVLFGLLILKYAIPSRNLEALPLNLNDYNPEMPEDEIRNPIPFNNPETYYTCNPGRCTMQRVNYTLKDTNETYYFCGGAALASSREEYCSIDDSKLMVDELSQAGADAVGGDVETIQETAMYLFARSYSLPATMYGGIFFTHEAGSVTQSNSNVSYGDTISALCANNTGDYMQESECDLYGTGIGYVVTYNFTALHSAPLFQMLADESIVRHATGSSEFKLSASIHPMPVTQKEEKYAAAGDSIILWFLVVLSFPFIGGAFATFVVQERESKAKHLQTVAGVKPSAYWISTFLWDSTNYLIPFTITVILLFAFDMTVFTTTENGVLSGVLMLLLLFGPAAAAMSYCISFMFKSPSLCNVFIIISGFLIALGASITTLILRLIGTNPFDPKDKLVRIAIAIEWVGRFFPTFCLGKGLFYVINMEGYSQLLGRKLSAWDPDILLYEVIFLAAESVVYLLLAMYIDVLSSNPGAMLFWNKLFGCRRSSKYSEVATIADDDDVVAEQERVLNGQANDDAIVMSELSKVYQNGKIAVDNISLGIAPGECFGLLGINGAGKTTAMAMLTAEFPPTGGDATLAGYSLRREPEKTRRRIGYCPQFDAHFTNLTGREHVEMYAQIKGVPDYRDAAATKLAQVGLSKKDSDRLSSNYSGGMKRRLSLACATIGQPELVFLDECSTGVDPVARREIWQMVSDLVSEERPDNRRASVVLTTHSMEECEALCPRIGIMANGKLRCLGSAQHLKTKFGKGFQLELKVAAVSRDDDDCRLNQVFLARSKGHIAADEEEVPENTEAFFNLQEAQSALFNLTQDDYLSSMLNQDNPTGFAVFKDATSASGVSLGTLSSFVANELRMRHLGGVVFGQYPTCILRERQDMKARFEISSADVSIAQIFAFIEENKENLRLADYGISQTSLEQVFNMHAAEAERLKQGRVDG</sequence>
<keyword evidence="8 10" id="KW-1133">Transmembrane helix</keyword>
<dbReference type="Pfam" id="PF00005">
    <property type="entry name" value="ABC_tran"/>
    <property type="match status" value="2"/>
</dbReference>
<keyword evidence="6" id="KW-0547">Nucleotide-binding</keyword>
<dbReference type="InterPro" id="IPR056264">
    <property type="entry name" value="R2_ABCA1-4-like"/>
</dbReference>
<dbReference type="SMART" id="SM00382">
    <property type="entry name" value="AAA"/>
    <property type="match status" value="2"/>
</dbReference>
<dbReference type="Pfam" id="PF12698">
    <property type="entry name" value="ABC2_membrane_3"/>
    <property type="match status" value="2"/>
</dbReference>
<dbReference type="PROSITE" id="PS00211">
    <property type="entry name" value="ABC_TRANSPORTER_1"/>
    <property type="match status" value="2"/>
</dbReference>
<comment type="similarity">
    <text evidence="2">Belongs to the ABC transporter superfamily. ABCA family.</text>
</comment>
<gene>
    <name evidence="12" type="ORF">SEMRO_239_G095950.1</name>
</gene>
<feature type="transmembrane region" description="Helical" evidence="10">
    <location>
        <begin position="413"/>
        <end position="437"/>
    </location>
</feature>
<feature type="transmembrane region" description="Helical" evidence="10">
    <location>
        <begin position="338"/>
        <end position="359"/>
    </location>
</feature>
<dbReference type="Proteomes" id="UP001153069">
    <property type="component" value="Unassembled WGS sequence"/>
</dbReference>
<keyword evidence="3" id="KW-0813">Transport</keyword>
<keyword evidence="7 12" id="KW-0067">ATP-binding</keyword>
<comment type="caution">
    <text evidence="12">The sequence shown here is derived from an EMBL/GenBank/DDBJ whole genome shotgun (WGS) entry which is preliminary data.</text>
</comment>
<dbReference type="EMBL" id="CAICTM010000238">
    <property type="protein sequence ID" value="CAB9505681.1"/>
    <property type="molecule type" value="Genomic_DNA"/>
</dbReference>
<dbReference type="GO" id="GO:0016020">
    <property type="term" value="C:membrane"/>
    <property type="evidence" value="ECO:0007669"/>
    <property type="project" value="UniProtKB-SubCell"/>
</dbReference>
<keyword evidence="13" id="KW-1185">Reference proteome</keyword>
<evidence type="ECO:0000256" key="10">
    <source>
        <dbReference type="SAM" id="Phobius"/>
    </source>
</evidence>
<protein>
    <submittedName>
        <fullName evidence="12">Retinal-specific ATP-binding cassette transporter</fullName>
    </submittedName>
</protein>
<evidence type="ECO:0000256" key="4">
    <source>
        <dbReference type="ARBA" id="ARBA00022692"/>
    </source>
</evidence>
<dbReference type="PANTHER" id="PTHR19229">
    <property type="entry name" value="ATP-BINDING CASSETTE TRANSPORTER SUBFAMILY A ABCA"/>
    <property type="match status" value="1"/>
</dbReference>
<dbReference type="InterPro" id="IPR013525">
    <property type="entry name" value="ABC2_TM"/>
</dbReference>
<dbReference type="SUPFAM" id="SSF52540">
    <property type="entry name" value="P-loop containing nucleoside triphosphate hydrolases"/>
    <property type="match status" value="2"/>
</dbReference>
<evidence type="ECO:0000259" key="11">
    <source>
        <dbReference type="PROSITE" id="PS50893"/>
    </source>
</evidence>
<evidence type="ECO:0000256" key="2">
    <source>
        <dbReference type="ARBA" id="ARBA00008869"/>
    </source>
</evidence>
<comment type="subcellular location">
    <subcellularLocation>
        <location evidence="1">Membrane</location>
        <topology evidence="1">Multi-pass membrane protein</topology>
    </subcellularLocation>
</comment>
<dbReference type="GO" id="GO:0016887">
    <property type="term" value="F:ATP hydrolysis activity"/>
    <property type="evidence" value="ECO:0007669"/>
    <property type="project" value="InterPro"/>
</dbReference>
<dbReference type="FunFam" id="3.40.50.300:FF:000335">
    <property type="entry name" value="ATP binding cassette subfamily A member 5"/>
    <property type="match status" value="1"/>
</dbReference>
<dbReference type="Gene3D" id="3.40.50.300">
    <property type="entry name" value="P-loop containing nucleotide triphosphate hydrolases"/>
    <property type="match status" value="2"/>
</dbReference>
<evidence type="ECO:0000256" key="3">
    <source>
        <dbReference type="ARBA" id="ARBA00022448"/>
    </source>
</evidence>
<evidence type="ECO:0000256" key="5">
    <source>
        <dbReference type="ARBA" id="ARBA00022737"/>
    </source>
</evidence>
<accession>A0A9N8DRZ1</accession>
<feature type="domain" description="ABC transporter" evidence="11">
    <location>
        <begin position="1513"/>
        <end position="1749"/>
    </location>
</feature>
<feature type="transmembrane region" description="Helical" evidence="10">
    <location>
        <begin position="22"/>
        <end position="43"/>
    </location>
</feature>
<dbReference type="InterPro" id="IPR003593">
    <property type="entry name" value="AAA+_ATPase"/>
</dbReference>
<feature type="transmembrane region" description="Helical" evidence="10">
    <location>
        <begin position="444"/>
        <end position="463"/>
    </location>
</feature>
<feature type="transmembrane region" description="Helical" evidence="10">
    <location>
        <begin position="1356"/>
        <end position="1379"/>
    </location>
</feature>
<evidence type="ECO:0000256" key="8">
    <source>
        <dbReference type="ARBA" id="ARBA00022989"/>
    </source>
</evidence>